<dbReference type="InterPro" id="IPR014756">
    <property type="entry name" value="Ig_E-set"/>
</dbReference>
<evidence type="ECO:0000256" key="9">
    <source>
        <dbReference type="SAM" id="Phobius"/>
    </source>
</evidence>
<evidence type="ECO:0000256" key="1">
    <source>
        <dbReference type="ARBA" id="ARBA00004651"/>
    </source>
</evidence>
<dbReference type="GO" id="GO:0005507">
    <property type="term" value="F:copper ion binding"/>
    <property type="evidence" value="ECO:0007669"/>
    <property type="project" value="InterPro"/>
</dbReference>
<dbReference type="Pfam" id="PF04234">
    <property type="entry name" value="CopC"/>
    <property type="match status" value="1"/>
</dbReference>
<feature type="transmembrane region" description="Helical" evidence="9">
    <location>
        <begin position="183"/>
        <end position="201"/>
    </location>
</feature>
<dbReference type="RefSeq" id="WP_246428026.1">
    <property type="nucleotide sequence ID" value="NZ_JACHXK010000030.1"/>
</dbReference>
<name>A0A7W5B4N1_9BACL</name>
<dbReference type="GO" id="GO:0006825">
    <property type="term" value="P:copper ion transport"/>
    <property type="evidence" value="ECO:0007669"/>
    <property type="project" value="InterPro"/>
</dbReference>
<dbReference type="AlphaFoldDB" id="A0A7W5B4N1"/>
<keyword evidence="3 9" id="KW-0812">Transmembrane</keyword>
<reference evidence="13 14" key="1">
    <citation type="submission" date="2020-08" db="EMBL/GenBank/DDBJ databases">
        <title>Genomic Encyclopedia of Type Strains, Phase III (KMG-III): the genomes of soil and plant-associated and newly described type strains.</title>
        <authorList>
            <person name="Whitman W."/>
        </authorList>
    </citation>
    <scope>NUCLEOTIDE SEQUENCE [LARGE SCALE GENOMIC DNA]</scope>
    <source>
        <strain evidence="13 14">CECT 5862</strain>
    </source>
</reference>
<evidence type="ECO:0000256" key="7">
    <source>
        <dbReference type="ARBA" id="ARBA00023008"/>
    </source>
</evidence>
<dbReference type="Gene3D" id="2.60.40.1220">
    <property type="match status" value="1"/>
</dbReference>
<dbReference type="InterPro" id="IPR007348">
    <property type="entry name" value="CopC_dom"/>
</dbReference>
<evidence type="ECO:0000256" key="8">
    <source>
        <dbReference type="ARBA" id="ARBA00023136"/>
    </source>
</evidence>
<gene>
    <name evidence="13" type="ORF">FHS18_006481</name>
</gene>
<keyword evidence="2" id="KW-1003">Cell membrane</keyword>
<feature type="domain" description="CopC" evidence="11">
    <location>
        <begin position="23"/>
        <end position="117"/>
    </location>
</feature>
<comment type="caution">
    <text evidence="13">The sequence shown here is derived from an EMBL/GenBank/DDBJ whole genome shotgun (WGS) entry which is preliminary data.</text>
</comment>
<dbReference type="PANTHER" id="PTHR34820:SF4">
    <property type="entry name" value="INNER MEMBRANE PROTEIN YEBZ"/>
    <property type="match status" value="1"/>
</dbReference>
<keyword evidence="5 10" id="KW-0732">Signal</keyword>
<keyword evidence="8 9" id="KW-0472">Membrane</keyword>
<keyword evidence="14" id="KW-1185">Reference proteome</keyword>
<feature type="transmembrane region" description="Helical" evidence="9">
    <location>
        <begin position="221"/>
        <end position="239"/>
    </location>
</feature>
<evidence type="ECO:0000313" key="13">
    <source>
        <dbReference type="EMBL" id="MBB3114360.1"/>
    </source>
</evidence>
<feature type="transmembrane region" description="Helical" evidence="9">
    <location>
        <begin position="380"/>
        <end position="401"/>
    </location>
</feature>
<organism evidence="13 14">
    <name type="scientific">Paenibacillus phyllosphaerae</name>
    <dbReference type="NCBI Taxonomy" id="274593"/>
    <lineage>
        <taxon>Bacteria</taxon>
        <taxon>Bacillati</taxon>
        <taxon>Bacillota</taxon>
        <taxon>Bacilli</taxon>
        <taxon>Bacillales</taxon>
        <taxon>Paenibacillaceae</taxon>
        <taxon>Paenibacillus</taxon>
    </lineage>
</organism>
<feature type="transmembrane region" description="Helical" evidence="9">
    <location>
        <begin position="349"/>
        <end position="368"/>
    </location>
</feature>
<evidence type="ECO:0000256" key="6">
    <source>
        <dbReference type="ARBA" id="ARBA00022989"/>
    </source>
</evidence>
<feature type="transmembrane region" description="Helical" evidence="9">
    <location>
        <begin position="246"/>
        <end position="265"/>
    </location>
</feature>
<comment type="subcellular location">
    <subcellularLocation>
        <location evidence="1">Cell membrane</location>
        <topology evidence="1">Multi-pass membrane protein</topology>
    </subcellularLocation>
</comment>
<sequence>MLLLLLLTLATGLLLSPGQALAHATLEAVTPEAGQRMDESPPFVELTFNEPIESKLGALRVLDRSSNPVTDNDPVLGTDRTTLKLALPELGEGVYTVSYSIISEDGHPVSGSYVFIVGNPPEAVDASNFNVHTQLGGKQFILYAVRIAYYAGLLLAAGLLLWSSINRADGESISRIRRKWELPVMRGFLVAVLLYVFVQATETMKGYPTSEYLKLFGQTDVGRGWIILIGLAAIGFPVLKLGRAVRLGWVALILALESWSGHAIVFSPKAMSVLFDLVHLAASSLWAGGLVLLLVIWISDRKEAGRFAEVFSSFALLSLVVLTISGVGMTFLFLPSLDYLLYTAWGKLLIAKTAFVVLVLIIGALLRLRVRRGDLPNYTLLRIDFGLMAIIVAIAAIFTYISPLPANEPISYHKMGNDMHMTIRISPNKPSVDNTFNLKIWLPNDKGPAKSVVLRLKSLDKPELGAIDVPLTVYTDEELSSFDGYVKEAFKAEGPYLPFAGKWQAEIRVINTNDDELVERYEFRNY</sequence>
<dbReference type="SUPFAM" id="SSF81296">
    <property type="entry name" value="E set domains"/>
    <property type="match status" value="1"/>
</dbReference>
<evidence type="ECO:0000256" key="3">
    <source>
        <dbReference type="ARBA" id="ARBA00022692"/>
    </source>
</evidence>
<evidence type="ECO:0000256" key="10">
    <source>
        <dbReference type="SAM" id="SignalP"/>
    </source>
</evidence>
<feature type="transmembrane region" description="Helical" evidence="9">
    <location>
        <begin position="310"/>
        <end position="334"/>
    </location>
</feature>
<dbReference type="InterPro" id="IPR014755">
    <property type="entry name" value="Cu-Rt/internalin_Ig-like"/>
</dbReference>
<evidence type="ECO:0000256" key="2">
    <source>
        <dbReference type="ARBA" id="ARBA00022475"/>
    </source>
</evidence>
<feature type="transmembrane region" description="Helical" evidence="9">
    <location>
        <begin position="277"/>
        <end position="298"/>
    </location>
</feature>
<evidence type="ECO:0000313" key="14">
    <source>
        <dbReference type="Proteomes" id="UP000570361"/>
    </source>
</evidence>
<evidence type="ECO:0000256" key="5">
    <source>
        <dbReference type="ARBA" id="ARBA00022729"/>
    </source>
</evidence>
<dbReference type="GO" id="GO:0005886">
    <property type="term" value="C:plasma membrane"/>
    <property type="evidence" value="ECO:0007669"/>
    <property type="project" value="UniProtKB-SubCell"/>
</dbReference>
<proteinExistence type="predicted"/>
<dbReference type="Pfam" id="PF05425">
    <property type="entry name" value="CopD"/>
    <property type="match status" value="1"/>
</dbReference>
<protein>
    <submittedName>
        <fullName evidence="13">Copper transport protein</fullName>
    </submittedName>
</protein>
<feature type="transmembrane region" description="Helical" evidence="9">
    <location>
        <begin position="140"/>
        <end position="162"/>
    </location>
</feature>
<accession>A0A7W5B4N1</accession>
<feature type="chain" id="PRO_5031531444" evidence="10">
    <location>
        <begin position="23"/>
        <end position="526"/>
    </location>
</feature>
<dbReference type="InterPro" id="IPR032694">
    <property type="entry name" value="CopC/D"/>
</dbReference>
<dbReference type="GO" id="GO:0046688">
    <property type="term" value="P:response to copper ion"/>
    <property type="evidence" value="ECO:0007669"/>
    <property type="project" value="InterPro"/>
</dbReference>
<evidence type="ECO:0000259" key="11">
    <source>
        <dbReference type="Pfam" id="PF04234"/>
    </source>
</evidence>
<evidence type="ECO:0000259" key="12">
    <source>
        <dbReference type="Pfam" id="PF05425"/>
    </source>
</evidence>
<keyword evidence="4" id="KW-0479">Metal-binding</keyword>
<dbReference type="InterPro" id="IPR008457">
    <property type="entry name" value="Cu-R_CopD_dom"/>
</dbReference>
<dbReference type="PANTHER" id="PTHR34820">
    <property type="entry name" value="INNER MEMBRANE PROTEIN YEBZ"/>
    <property type="match status" value="1"/>
</dbReference>
<feature type="signal peptide" evidence="10">
    <location>
        <begin position="1"/>
        <end position="22"/>
    </location>
</feature>
<feature type="domain" description="Copper resistance protein D" evidence="12">
    <location>
        <begin position="306"/>
        <end position="397"/>
    </location>
</feature>
<evidence type="ECO:0000256" key="4">
    <source>
        <dbReference type="ARBA" id="ARBA00022723"/>
    </source>
</evidence>
<keyword evidence="7" id="KW-0186">Copper</keyword>
<keyword evidence="6 9" id="KW-1133">Transmembrane helix</keyword>
<dbReference type="EMBL" id="JACHXK010000030">
    <property type="protein sequence ID" value="MBB3114360.1"/>
    <property type="molecule type" value="Genomic_DNA"/>
</dbReference>
<dbReference type="Proteomes" id="UP000570361">
    <property type="component" value="Unassembled WGS sequence"/>
</dbReference>
<dbReference type="GO" id="GO:0042597">
    <property type="term" value="C:periplasmic space"/>
    <property type="evidence" value="ECO:0007669"/>
    <property type="project" value="InterPro"/>
</dbReference>